<keyword evidence="2" id="KW-1185">Reference proteome</keyword>
<accession>A0ABQ3TF19</accession>
<name>A0ABQ3TF19_9ACTN</name>
<dbReference type="EMBL" id="BNED01000005">
    <property type="protein sequence ID" value="GHI78937.1"/>
    <property type="molecule type" value="Genomic_DNA"/>
</dbReference>
<protein>
    <recommendedName>
        <fullName evidence="3">SseB protein N-terminal domain-containing protein</fullName>
    </recommendedName>
</protein>
<evidence type="ECO:0000313" key="2">
    <source>
        <dbReference type="Proteomes" id="UP000608522"/>
    </source>
</evidence>
<dbReference type="Proteomes" id="UP000608522">
    <property type="component" value="Unassembled WGS sequence"/>
</dbReference>
<evidence type="ECO:0000313" key="1">
    <source>
        <dbReference type="EMBL" id="GHI78937.1"/>
    </source>
</evidence>
<reference evidence="2" key="1">
    <citation type="submission" date="2023-07" db="EMBL/GenBank/DDBJ databases">
        <title>Whole genome shotgun sequence of Streptomyces spororaveus NBRC 15456.</title>
        <authorList>
            <person name="Komaki H."/>
            <person name="Tamura T."/>
        </authorList>
    </citation>
    <scope>NUCLEOTIDE SEQUENCE [LARGE SCALE GENOMIC DNA]</scope>
    <source>
        <strain evidence="2">NBRC 15456</strain>
    </source>
</reference>
<gene>
    <name evidence="1" type="ORF">Sspor_44980</name>
</gene>
<organism evidence="1 2">
    <name type="scientific">Streptomyces spororaveus</name>
    <dbReference type="NCBI Taxonomy" id="284039"/>
    <lineage>
        <taxon>Bacteria</taxon>
        <taxon>Bacillati</taxon>
        <taxon>Actinomycetota</taxon>
        <taxon>Actinomycetes</taxon>
        <taxon>Kitasatosporales</taxon>
        <taxon>Streptomycetaceae</taxon>
        <taxon>Streptomyces</taxon>
    </lineage>
</organism>
<sequence>MRIGGADCPSGMGYVMGLTEQIAAMRGGLGHSGSLLGEFRRTALLVPLSEDPEGGLMSGWQGGVRWIYAFTDEEALARFAAMRSAGAGAAAGEWEYLSILGARLLDAVVPAAEGPTGVAVNVADQDGSMLFPPVVGIVPDACAVDAGPDSADAV</sequence>
<evidence type="ECO:0008006" key="3">
    <source>
        <dbReference type="Google" id="ProtNLM"/>
    </source>
</evidence>
<proteinExistence type="predicted"/>
<comment type="caution">
    <text evidence="1">The sequence shown here is derived from an EMBL/GenBank/DDBJ whole genome shotgun (WGS) entry which is preliminary data.</text>
</comment>